<accession>A0A162N316</accession>
<feature type="repeat" description="ANK" evidence="3">
    <location>
        <begin position="584"/>
        <end position="616"/>
    </location>
</feature>
<dbReference type="SMART" id="SM00248">
    <property type="entry name" value="ANK"/>
    <property type="match status" value="9"/>
</dbReference>
<feature type="repeat" description="ANK" evidence="3">
    <location>
        <begin position="163"/>
        <end position="197"/>
    </location>
</feature>
<gene>
    <name evidence="5" type="ORF">LEL_08310</name>
</gene>
<evidence type="ECO:0000259" key="4">
    <source>
        <dbReference type="PROSITE" id="PS50175"/>
    </source>
</evidence>
<evidence type="ECO:0000256" key="2">
    <source>
        <dbReference type="ARBA" id="ARBA00023043"/>
    </source>
</evidence>
<dbReference type="EMBL" id="AZHF01000006">
    <property type="protein sequence ID" value="OAA74729.1"/>
    <property type="molecule type" value="Genomic_DNA"/>
</dbReference>
<dbReference type="InterPro" id="IPR001995">
    <property type="entry name" value="Peptidase_A2_cat"/>
</dbReference>
<dbReference type="PANTHER" id="PTHR24198">
    <property type="entry name" value="ANKYRIN REPEAT AND PROTEIN KINASE DOMAIN-CONTAINING PROTEIN"/>
    <property type="match status" value="1"/>
</dbReference>
<evidence type="ECO:0000313" key="5">
    <source>
        <dbReference type="EMBL" id="OAA74729.1"/>
    </source>
</evidence>
<organism evidence="5 6">
    <name type="scientific">Akanthomyces lecanii RCEF 1005</name>
    <dbReference type="NCBI Taxonomy" id="1081108"/>
    <lineage>
        <taxon>Eukaryota</taxon>
        <taxon>Fungi</taxon>
        <taxon>Dikarya</taxon>
        <taxon>Ascomycota</taxon>
        <taxon>Pezizomycotina</taxon>
        <taxon>Sordariomycetes</taxon>
        <taxon>Hypocreomycetidae</taxon>
        <taxon>Hypocreales</taxon>
        <taxon>Cordycipitaceae</taxon>
        <taxon>Akanthomyces</taxon>
        <taxon>Cordyceps confragosa</taxon>
    </lineage>
</organism>
<feature type="repeat" description="ANK" evidence="3">
    <location>
        <begin position="270"/>
        <end position="302"/>
    </location>
</feature>
<name>A0A162N316_CORDF</name>
<sequence>MAQFNDLPIELIQQICGDLRLPIDVSAFLRTCRTTRQALGTWPYPMGESPNCIGKALEYAIDRDNIDIFNLLMGLDEKQLNLFLSSKLLPLFHRALQSGRVCMLKRLLEQPHAADALHDLHEACEKGHATSLLATAAHLGNVDAVEHLLALPTTDVNLLSDGLGVTALHFAVSGTGNNNHIIRMLIEAGADIDIVARHGGQRPLDQAVASNNVDGLRMLLEAGATVERHRSDRDLPASPFENLNWQSTDAAETASLLLKYGASASGRRGAGPKPLQRAITEGREDIVALLLRYHADVFTASDKDSKSGLEYVFQHCSLQTCRLFVEHGAIRRGMRCVQRTVHHVAALSGDAEKLEWVLDDPEFEKTLPRHMSEVPSPTELLSSAGSPLVAELLRRRGADPGTSLADRSRFIQDVLNAKFRKRQDNVKILKSLLAHGAFSNMTEKQKEDMLKDQMASSRRNVIIPILIGGGLEVSDFVKTGLLIDCLRNCNAEKFAKGLVRPLVDWGANINAVDEKGRNAVQLAMARHYYRILEILLDLGADYKVIDNAGNTMLHGIYKDKTNMEVRIVRRLLGLGLNPNAANSTGHTPLDIGLRCGTRKLMKAYLEHGADIHSLRLMGNTDAVVISTMHLAAAVSYPHGLRTLLRLGADANGRDDMGRTPLHWARSKNLARHVRLLTRAGADVDALDDAGNVARSVGPGLYPDLDRDFDVPVLSMAPSSAGASIEAVWARYMLNDEYT</sequence>
<dbReference type="STRING" id="1081108.A0A162N316"/>
<evidence type="ECO:0000313" key="6">
    <source>
        <dbReference type="Proteomes" id="UP000076881"/>
    </source>
</evidence>
<comment type="caution">
    <text evidence="5">The sequence shown here is derived from an EMBL/GenBank/DDBJ whole genome shotgun (WGS) entry which is preliminary data.</text>
</comment>
<reference evidence="5 6" key="1">
    <citation type="journal article" date="2016" name="Genome Biol. Evol.">
        <title>Divergent and convergent evolution of fungal pathogenicity.</title>
        <authorList>
            <person name="Shang Y."/>
            <person name="Xiao G."/>
            <person name="Zheng P."/>
            <person name="Cen K."/>
            <person name="Zhan S."/>
            <person name="Wang C."/>
        </authorList>
    </citation>
    <scope>NUCLEOTIDE SEQUENCE [LARGE SCALE GENOMIC DNA]</scope>
    <source>
        <strain evidence="5 6">RCEF 1005</strain>
    </source>
</reference>
<proteinExistence type="predicted"/>
<keyword evidence="6" id="KW-1185">Reference proteome</keyword>
<dbReference type="GO" id="GO:0006508">
    <property type="term" value="P:proteolysis"/>
    <property type="evidence" value="ECO:0007669"/>
    <property type="project" value="InterPro"/>
</dbReference>
<feature type="repeat" description="ANK" evidence="3">
    <location>
        <begin position="199"/>
        <end position="231"/>
    </location>
</feature>
<dbReference type="AlphaFoldDB" id="A0A162N316"/>
<feature type="domain" description="Peptidase A2" evidence="4">
    <location>
        <begin position="532"/>
        <end position="575"/>
    </location>
</feature>
<dbReference type="PANTHER" id="PTHR24198:SF165">
    <property type="entry name" value="ANKYRIN REPEAT-CONTAINING PROTEIN-RELATED"/>
    <property type="match status" value="1"/>
</dbReference>
<dbReference type="Gene3D" id="1.25.40.20">
    <property type="entry name" value="Ankyrin repeat-containing domain"/>
    <property type="match status" value="2"/>
</dbReference>
<keyword evidence="1" id="KW-0677">Repeat</keyword>
<dbReference type="Proteomes" id="UP000076881">
    <property type="component" value="Unassembled WGS sequence"/>
</dbReference>
<dbReference type="OrthoDB" id="4897890at2759"/>
<dbReference type="PROSITE" id="PS50297">
    <property type="entry name" value="ANK_REP_REGION"/>
    <property type="match status" value="5"/>
</dbReference>
<dbReference type="GO" id="GO:0004190">
    <property type="term" value="F:aspartic-type endopeptidase activity"/>
    <property type="evidence" value="ECO:0007669"/>
    <property type="project" value="InterPro"/>
</dbReference>
<dbReference type="SUPFAM" id="SSF48403">
    <property type="entry name" value="Ankyrin repeat"/>
    <property type="match status" value="2"/>
</dbReference>
<dbReference type="Pfam" id="PF00023">
    <property type="entry name" value="Ank"/>
    <property type="match status" value="1"/>
</dbReference>
<evidence type="ECO:0000256" key="3">
    <source>
        <dbReference type="PROSITE-ProRule" id="PRU00023"/>
    </source>
</evidence>
<dbReference type="PROSITE" id="PS50175">
    <property type="entry name" value="ASP_PROT_RETROV"/>
    <property type="match status" value="1"/>
</dbReference>
<dbReference type="InterPro" id="IPR002110">
    <property type="entry name" value="Ankyrin_rpt"/>
</dbReference>
<keyword evidence="2 3" id="KW-0040">ANK repeat</keyword>
<feature type="repeat" description="ANK" evidence="3">
    <location>
        <begin position="515"/>
        <end position="547"/>
    </location>
</feature>
<feature type="repeat" description="ANK" evidence="3">
    <location>
        <begin position="656"/>
        <end position="688"/>
    </location>
</feature>
<dbReference type="InterPro" id="IPR036770">
    <property type="entry name" value="Ankyrin_rpt-contain_sf"/>
</dbReference>
<evidence type="ECO:0000256" key="1">
    <source>
        <dbReference type="ARBA" id="ARBA00022737"/>
    </source>
</evidence>
<protein>
    <submittedName>
        <fullName evidence="5">Ankyrin repeat-containing domain protein</fullName>
    </submittedName>
</protein>
<dbReference type="Pfam" id="PF12796">
    <property type="entry name" value="Ank_2"/>
    <property type="match status" value="1"/>
</dbReference>
<dbReference type="PROSITE" id="PS50088">
    <property type="entry name" value="ANK_REPEAT"/>
    <property type="match status" value="6"/>
</dbReference>